<dbReference type="RefSeq" id="WP_072632428.1">
    <property type="nucleotide sequence ID" value="NZ_MLCB01000214.1"/>
</dbReference>
<dbReference type="CDD" id="cd00118">
    <property type="entry name" value="LysM"/>
    <property type="match status" value="1"/>
</dbReference>
<dbReference type="InterPro" id="IPR036779">
    <property type="entry name" value="LysM_dom_sf"/>
</dbReference>
<accession>A0A1L9NRM6</accession>
<evidence type="ECO:0000313" key="2">
    <source>
        <dbReference type="EMBL" id="OJI91842.1"/>
    </source>
</evidence>
<dbReference type="InterPro" id="IPR013783">
    <property type="entry name" value="Ig-like_fold"/>
</dbReference>
<dbReference type="Gene3D" id="3.10.350.10">
    <property type="entry name" value="LysM domain"/>
    <property type="match status" value="1"/>
</dbReference>
<dbReference type="PANTHER" id="PTHR34700">
    <property type="entry name" value="POTASSIUM BINDING PROTEIN KBP"/>
    <property type="match status" value="1"/>
</dbReference>
<dbReference type="EMBL" id="MLCB01000214">
    <property type="protein sequence ID" value="OJI91842.1"/>
    <property type="molecule type" value="Genomic_DNA"/>
</dbReference>
<dbReference type="InterPro" id="IPR018392">
    <property type="entry name" value="LysM"/>
</dbReference>
<gene>
    <name evidence="2" type="ORF">PFRI_39220</name>
</gene>
<dbReference type="Proteomes" id="UP000184514">
    <property type="component" value="Unassembled WGS sequence"/>
</dbReference>
<feature type="domain" description="LysM" evidence="1">
    <location>
        <begin position="390"/>
        <end position="439"/>
    </location>
</feature>
<dbReference type="PANTHER" id="PTHR34700:SF4">
    <property type="entry name" value="PHAGE-LIKE ELEMENT PBSX PROTEIN XKDP"/>
    <property type="match status" value="1"/>
</dbReference>
<dbReference type="AlphaFoldDB" id="A0A1L9NRM6"/>
<reference evidence="2 3" key="1">
    <citation type="submission" date="2016-10" db="EMBL/GenBank/DDBJ databases">
        <title>Genome sequence of Planktotalea frisia SH6-1.</title>
        <authorList>
            <person name="Poehlein A."/>
            <person name="Bakenhus I."/>
            <person name="Voget S."/>
            <person name="Brinkhoff T."/>
            <person name="Simon M."/>
        </authorList>
    </citation>
    <scope>NUCLEOTIDE SEQUENCE [LARGE SCALE GENOMIC DNA]</scope>
    <source>
        <strain evidence="2 3">SH6-1</strain>
    </source>
</reference>
<keyword evidence="3" id="KW-1185">Reference proteome</keyword>
<proteinExistence type="predicted"/>
<name>A0A1L9NRM6_9RHOB</name>
<sequence length="441" mass="45993">MSKLAFLTSGTGITVGAGTVLVGAFAVAGYVSGAFTPEPIASEDQVEVAVVAPEPELVAPKVANVAAVPKTPKFDVVRVETDGAAMIAGSAEAGSTVSIRLNEDVVAQVKADGSGKFASFVSLPGSEDAQVLTLDDGSDEAPREQVIIAPIVVEQVPQVVADVVAKVEDVEAVEVEAVEVKTVETVEVTSVPKVEVEAEPMEEVIAKVESNDVPKAVLAPIVITEVPEKIDAIEQPAQAEPVQEQEAKPEPVIVAQTNLGSKPEPKRPVVLLATDEGVRVLQAPNAPKPDAMTALLGSISYDDAGDVALTGTGGGEFVRVYLDNRPVATSQIEASGDWQAGLPAVDTGIYTLRVDELNKAGDVVARVETPFKREEPEVLAAATAPEKLIQAVTVQPGATLWAIAQERYGSGTLYARVVEANSDTIKDPDLIYPGQVFTVPD</sequence>
<evidence type="ECO:0000259" key="1">
    <source>
        <dbReference type="PROSITE" id="PS51782"/>
    </source>
</evidence>
<organism evidence="2 3">
    <name type="scientific">Planktotalea frisia</name>
    <dbReference type="NCBI Taxonomy" id="696762"/>
    <lineage>
        <taxon>Bacteria</taxon>
        <taxon>Pseudomonadati</taxon>
        <taxon>Pseudomonadota</taxon>
        <taxon>Alphaproteobacteria</taxon>
        <taxon>Rhodobacterales</taxon>
        <taxon>Paracoccaceae</taxon>
        <taxon>Planktotalea</taxon>
    </lineage>
</organism>
<dbReference type="InterPro" id="IPR052196">
    <property type="entry name" value="Bact_Kbp"/>
</dbReference>
<dbReference type="STRING" id="696762.PFRI_39220"/>
<comment type="caution">
    <text evidence="2">The sequence shown here is derived from an EMBL/GenBank/DDBJ whole genome shotgun (WGS) entry which is preliminary data.</text>
</comment>
<dbReference type="PROSITE" id="PS51782">
    <property type="entry name" value="LYSM"/>
    <property type="match status" value="1"/>
</dbReference>
<dbReference type="Gene3D" id="2.60.40.10">
    <property type="entry name" value="Immunoglobulins"/>
    <property type="match status" value="1"/>
</dbReference>
<dbReference type="SMART" id="SM00257">
    <property type="entry name" value="LysM"/>
    <property type="match status" value="1"/>
</dbReference>
<dbReference type="Pfam" id="PF01476">
    <property type="entry name" value="LysM"/>
    <property type="match status" value="1"/>
</dbReference>
<protein>
    <submittedName>
        <fullName evidence="2">LysM domain/BON superfamily protein</fullName>
    </submittedName>
</protein>
<evidence type="ECO:0000313" key="3">
    <source>
        <dbReference type="Proteomes" id="UP000184514"/>
    </source>
</evidence>